<evidence type="ECO:0000256" key="1">
    <source>
        <dbReference type="SAM" id="Coils"/>
    </source>
</evidence>
<keyword evidence="3" id="KW-0472">Membrane</keyword>
<protein>
    <recommendedName>
        <fullName evidence="6">GRAM domain-containing protein</fullName>
    </recommendedName>
</protein>
<accession>W9C119</accession>
<comment type="caution">
    <text evidence="4">The sequence shown here is derived from an EMBL/GenBank/DDBJ whole genome shotgun (WGS) entry which is preliminary data.</text>
</comment>
<sequence length="669" mass="76801">MQKEKLSGHQNLNDTSTQHESDGLRSKMKAKAKRLLRIDDGNSSSGDNEEDQYFDAIVEGINQSAAFDADNALNTPKVGKGSRMERTKKALRGTADAIIHPVASAQSRATRETAGELAKSRPYLSNQANLDFLEAHDDLQQARDAQNTSKITTQENQDNIDHCEEKVQAIERKREEMRVAWVTDRHVQRVRAVDKVPPPFPPDRYFETQDDHGFTEFNWAKWIGYKLLHESHSFTAQYIDDFEELPFNIDTLRRDIERIIIVSAPLQEVMLDIRRIYRWEDQWRTSKWLISYLLLWYSSYMMSFLYAYIVYKTAKNYYYPSSVDTLREEFSRSFDEGSALKAGELMDKHGEKDWLGPLLEQLGPFLQLQIADLANLLEVYDSFFYFRRPQNTLFSLSMFVAVFLISACTSIQFTMRMLWFGVGLVFFGCWPISSLYPRYRLLVSPLKWAFWDIPTYPEWALQYLQDRGSSALREINSQLSKNFNGRIGSAEVVVATAEHDTDSPRIEKHVQTVTVSSENMHEGHKDILSFGCTYHNIPGHLIVSTDTIRFEAAAPNILPRESFHKPYSELIEMSKEQTDSVLLASLASLAKVTTGKDKLELRFRGEEGLYLHDARQNGHMVVLLENMRQRDKAFNSIIAFSSGVRWQCLQKATGKHVGAENPISNASRS</sequence>
<feature type="compositionally biased region" description="Basic residues" evidence="2">
    <location>
        <begin position="26"/>
        <end position="35"/>
    </location>
</feature>
<keyword evidence="5" id="KW-1185">Reference proteome</keyword>
<evidence type="ECO:0000256" key="2">
    <source>
        <dbReference type="SAM" id="MobiDB-lite"/>
    </source>
</evidence>
<evidence type="ECO:0008006" key="6">
    <source>
        <dbReference type="Google" id="ProtNLM"/>
    </source>
</evidence>
<reference evidence="4 5" key="1">
    <citation type="journal article" date="2014" name="Genome Announc.">
        <title>Draft genome sequence of Sclerotinia borealis, a psychrophilic plant pathogenic fungus.</title>
        <authorList>
            <person name="Mardanov A.V."/>
            <person name="Beletsky A.V."/>
            <person name="Kadnikov V.V."/>
            <person name="Ignatov A.N."/>
            <person name="Ravin N.V."/>
        </authorList>
    </citation>
    <scope>NUCLEOTIDE SEQUENCE [LARGE SCALE GENOMIC DNA]</scope>
    <source>
        <strain evidence="5">F-4157</strain>
    </source>
</reference>
<feature type="region of interest" description="Disordered" evidence="2">
    <location>
        <begin position="1"/>
        <end position="50"/>
    </location>
</feature>
<dbReference type="PANTHER" id="PTHR37402:SF1">
    <property type="entry name" value="GRAM DOMAIN-CONTAINING PROTEIN 4"/>
    <property type="match status" value="1"/>
</dbReference>
<dbReference type="InterPro" id="IPR037847">
    <property type="entry name" value="GRAMDC4"/>
</dbReference>
<dbReference type="EMBL" id="AYSA01000622">
    <property type="protein sequence ID" value="ESZ90497.1"/>
    <property type="molecule type" value="Genomic_DNA"/>
</dbReference>
<feature type="coiled-coil region" evidence="1">
    <location>
        <begin position="153"/>
        <end position="180"/>
    </location>
</feature>
<dbReference type="GO" id="GO:0006915">
    <property type="term" value="P:apoptotic process"/>
    <property type="evidence" value="ECO:0007669"/>
    <property type="project" value="InterPro"/>
</dbReference>
<organism evidence="4 5">
    <name type="scientific">Sclerotinia borealis (strain F-4128)</name>
    <dbReference type="NCBI Taxonomy" id="1432307"/>
    <lineage>
        <taxon>Eukaryota</taxon>
        <taxon>Fungi</taxon>
        <taxon>Dikarya</taxon>
        <taxon>Ascomycota</taxon>
        <taxon>Pezizomycotina</taxon>
        <taxon>Leotiomycetes</taxon>
        <taxon>Helotiales</taxon>
        <taxon>Sclerotiniaceae</taxon>
        <taxon>Sclerotinia</taxon>
    </lineage>
</organism>
<feature type="transmembrane region" description="Helical" evidence="3">
    <location>
        <begin position="418"/>
        <end position="437"/>
    </location>
</feature>
<keyword evidence="3" id="KW-1133">Transmembrane helix</keyword>
<proteinExistence type="predicted"/>
<dbReference type="HOGENOM" id="CLU_022814_1_0_1"/>
<dbReference type="Proteomes" id="UP000019487">
    <property type="component" value="Unassembled WGS sequence"/>
</dbReference>
<keyword evidence="3" id="KW-0812">Transmembrane</keyword>
<feature type="transmembrane region" description="Helical" evidence="3">
    <location>
        <begin position="288"/>
        <end position="311"/>
    </location>
</feature>
<evidence type="ECO:0000313" key="5">
    <source>
        <dbReference type="Proteomes" id="UP000019487"/>
    </source>
</evidence>
<evidence type="ECO:0000256" key="3">
    <source>
        <dbReference type="SAM" id="Phobius"/>
    </source>
</evidence>
<dbReference type="PANTHER" id="PTHR37402">
    <property type="entry name" value="GRAM DOMAIN-CONTAINING PROTEIN 4"/>
    <property type="match status" value="1"/>
</dbReference>
<keyword evidence="1" id="KW-0175">Coiled coil</keyword>
<name>W9C119_SCLBF</name>
<dbReference type="OrthoDB" id="1708389at2759"/>
<dbReference type="STRING" id="1432307.W9C119"/>
<gene>
    <name evidence="4" type="ORF">SBOR_9127</name>
</gene>
<dbReference type="AlphaFoldDB" id="W9C119"/>
<evidence type="ECO:0000313" key="4">
    <source>
        <dbReference type="EMBL" id="ESZ90497.1"/>
    </source>
</evidence>
<feature type="transmembrane region" description="Helical" evidence="3">
    <location>
        <begin position="393"/>
        <end position="412"/>
    </location>
</feature>